<dbReference type="InterPro" id="IPR000073">
    <property type="entry name" value="AB_hydrolase_1"/>
</dbReference>
<dbReference type="SUPFAM" id="SSF53474">
    <property type="entry name" value="alpha/beta-Hydrolases"/>
    <property type="match status" value="1"/>
</dbReference>
<dbReference type="Gene3D" id="3.40.50.1820">
    <property type="entry name" value="alpha/beta hydrolase"/>
    <property type="match status" value="1"/>
</dbReference>
<dbReference type="PRINTS" id="PR00111">
    <property type="entry name" value="ABHYDROLASE"/>
</dbReference>
<evidence type="ECO:0000259" key="2">
    <source>
        <dbReference type="Pfam" id="PF00561"/>
    </source>
</evidence>
<gene>
    <name evidence="3" type="ORF">DEP91_08435</name>
</gene>
<feature type="domain" description="AB hydrolase-1" evidence="2">
    <location>
        <begin position="64"/>
        <end position="303"/>
    </location>
</feature>
<dbReference type="EMBL" id="DOYJ01000235">
    <property type="protein sequence ID" value="HCB76188.1"/>
    <property type="molecule type" value="Genomic_DNA"/>
</dbReference>
<dbReference type="Pfam" id="PF00561">
    <property type="entry name" value="Abhydrolase_1"/>
    <property type="match status" value="1"/>
</dbReference>
<protein>
    <submittedName>
        <fullName evidence="3">Alpha/beta hydrolase</fullName>
    </submittedName>
</protein>
<dbReference type="InterPro" id="IPR029058">
    <property type="entry name" value="AB_hydrolase_fold"/>
</dbReference>
<name>A0A3D0WDU1_9SPHN</name>
<organism evidence="3 4">
    <name type="scientific">Sphingomonas bacterium</name>
    <dbReference type="NCBI Taxonomy" id="1895847"/>
    <lineage>
        <taxon>Bacteria</taxon>
        <taxon>Pseudomonadati</taxon>
        <taxon>Pseudomonadota</taxon>
        <taxon>Alphaproteobacteria</taxon>
        <taxon>Sphingomonadales</taxon>
        <taxon>Sphingomonadaceae</taxon>
        <taxon>Sphingomonas</taxon>
    </lineage>
</organism>
<dbReference type="Proteomes" id="UP000262699">
    <property type="component" value="Unassembled WGS sequence"/>
</dbReference>
<keyword evidence="3" id="KW-0378">Hydrolase</keyword>
<dbReference type="AlphaFoldDB" id="A0A3D0WDU1"/>
<proteinExistence type="predicted"/>
<accession>A0A3D0WDU1</accession>
<dbReference type="PANTHER" id="PTHR43433">
    <property type="entry name" value="HYDROLASE, ALPHA/BETA FOLD FAMILY PROTEIN"/>
    <property type="match status" value="1"/>
</dbReference>
<keyword evidence="1" id="KW-1133">Transmembrane helix</keyword>
<dbReference type="PANTHER" id="PTHR43433:SF1">
    <property type="entry name" value="BLL5160 PROTEIN"/>
    <property type="match status" value="1"/>
</dbReference>
<evidence type="ECO:0000313" key="3">
    <source>
        <dbReference type="EMBL" id="HCB76188.1"/>
    </source>
</evidence>
<evidence type="ECO:0000313" key="4">
    <source>
        <dbReference type="Proteomes" id="UP000262699"/>
    </source>
</evidence>
<keyword evidence="1" id="KW-0472">Membrane</keyword>
<dbReference type="GO" id="GO:0016787">
    <property type="term" value="F:hydrolase activity"/>
    <property type="evidence" value="ECO:0007669"/>
    <property type="project" value="UniProtKB-KW"/>
</dbReference>
<dbReference type="InterPro" id="IPR050471">
    <property type="entry name" value="AB_hydrolase"/>
</dbReference>
<keyword evidence="1" id="KW-0812">Transmembrane</keyword>
<feature type="transmembrane region" description="Helical" evidence="1">
    <location>
        <begin position="12"/>
        <end position="30"/>
    </location>
</feature>
<evidence type="ECO:0000256" key="1">
    <source>
        <dbReference type="SAM" id="Phobius"/>
    </source>
</evidence>
<comment type="caution">
    <text evidence="3">The sequence shown here is derived from an EMBL/GenBank/DDBJ whole genome shotgun (WGS) entry which is preliminary data.</text>
</comment>
<reference evidence="3 4" key="1">
    <citation type="journal article" date="2018" name="Nat. Biotechnol.">
        <title>A standardized bacterial taxonomy based on genome phylogeny substantially revises the tree of life.</title>
        <authorList>
            <person name="Parks D.H."/>
            <person name="Chuvochina M."/>
            <person name="Waite D.W."/>
            <person name="Rinke C."/>
            <person name="Skarshewski A."/>
            <person name="Chaumeil P.A."/>
            <person name="Hugenholtz P."/>
        </authorList>
    </citation>
    <scope>NUCLEOTIDE SEQUENCE [LARGE SCALE GENOMIC DNA]</scope>
    <source>
        <strain evidence="3">UBA9015</strain>
    </source>
</reference>
<sequence length="317" mass="32885">MAEKQRTNPWGIAAIAAGAIGGGLALWSALGARAAERAVPADGKFVEVEGARIHYVDLGPRDAPVLLMVHGLMGQLRNFTYALTDKLAADYRIVAIDRPGWGHSVLTGRRPNILEQGRTVVAVADALELEQPLLVGHSLGGAVSLAAALAAPGRFAGLALIAPLTQPVETAPPQFAGLVSPPGVREVLSWTLAVPSATLTGPTVAKMVFAPDAVPDDFVTKGGGALSARPQSYRAGSFEVMNAKPEVAWMAAHYGELSLPSAILFGRGDAVLDPEMHGRATAATIPGCRLELVDGGHMLPVTHAEVTAAFVRGVVGR</sequence>